<dbReference type="PROSITE" id="PS51263">
    <property type="entry name" value="ADF_H"/>
    <property type="match status" value="1"/>
</dbReference>
<evidence type="ECO:0000256" key="2">
    <source>
        <dbReference type="ARBA" id="ARBA00023203"/>
    </source>
</evidence>
<dbReference type="Pfam" id="PF00241">
    <property type="entry name" value="Cofilin_ADF"/>
    <property type="match status" value="1"/>
</dbReference>
<dbReference type="PANTHER" id="PTHR11913">
    <property type="entry name" value="COFILIN-RELATED"/>
    <property type="match status" value="1"/>
</dbReference>
<accession>A0ABD2Q3M5</accession>
<name>A0ABD2Q3M5_9PLAT</name>
<dbReference type="GO" id="GO:0003779">
    <property type="term" value="F:actin binding"/>
    <property type="evidence" value="ECO:0007669"/>
    <property type="project" value="UniProtKB-KW"/>
</dbReference>
<evidence type="ECO:0000313" key="4">
    <source>
        <dbReference type="EMBL" id="KAL3313331.1"/>
    </source>
</evidence>
<comment type="caution">
    <text evidence="4">The sequence shown here is derived from an EMBL/GenBank/DDBJ whole genome shotgun (WGS) entry which is preliminary data.</text>
</comment>
<dbReference type="Proteomes" id="UP001626550">
    <property type="component" value="Unassembled WGS sequence"/>
</dbReference>
<dbReference type="SMART" id="SM00102">
    <property type="entry name" value="ADF"/>
    <property type="match status" value="1"/>
</dbReference>
<evidence type="ECO:0000313" key="5">
    <source>
        <dbReference type="Proteomes" id="UP001626550"/>
    </source>
</evidence>
<dbReference type="CDD" id="cd11286">
    <property type="entry name" value="ADF_cofilin_like"/>
    <property type="match status" value="1"/>
</dbReference>
<protein>
    <submittedName>
        <fullName evidence="4">Cofilin-2</fullName>
    </submittedName>
</protein>
<gene>
    <name evidence="4" type="primary">CFL2_1</name>
    <name evidence="4" type="ORF">Ciccas_008068</name>
</gene>
<keyword evidence="2" id="KW-0009">Actin-binding</keyword>
<comment type="similarity">
    <text evidence="1">Belongs to the actin-binding proteins ADF family.</text>
</comment>
<evidence type="ECO:0000256" key="1">
    <source>
        <dbReference type="ARBA" id="ARBA00006844"/>
    </source>
</evidence>
<dbReference type="EMBL" id="JBJKFK010001344">
    <property type="protein sequence ID" value="KAL3313331.1"/>
    <property type="molecule type" value="Genomic_DNA"/>
</dbReference>
<keyword evidence="5" id="KW-1185">Reference proteome</keyword>
<proteinExistence type="inferred from homology"/>
<sequence>MASGVKCDPKCIDDFNEMKLRKTHRYIIYHIKNESEITILEKGNREATYADFQQTLMDAMNSGEGRYAVYDYEMDNKNCALIFVVWTPSAIGVRSRMLYASSKDAIKRKLVGIKRCLEANDPDEIEEQEMRSLVC</sequence>
<dbReference type="InterPro" id="IPR002108">
    <property type="entry name" value="ADF-H"/>
</dbReference>
<dbReference type="InterPro" id="IPR017904">
    <property type="entry name" value="ADF/Cofilin"/>
</dbReference>
<dbReference type="InterPro" id="IPR029006">
    <property type="entry name" value="ADF-H/Gelsolin-like_dom_sf"/>
</dbReference>
<organism evidence="4 5">
    <name type="scientific">Cichlidogyrus casuarinus</name>
    <dbReference type="NCBI Taxonomy" id="1844966"/>
    <lineage>
        <taxon>Eukaryota</taxon>
        <taxon>Metazoa</taxon>
        <taxon>Spiralia</taxon>
        <taxon>Lophotrochozoa</taxon>
        <taxon>Platyhelminthes</taxon>
        <taxon>Monogenea</taxon>
        <taxon>Monopisthocotylea</taxon>
        <taxon>Dactylogyridea</taxon>
        <taxon>Ancyrocephalidae</taxon>
        <taxon>Cichlidogyrus</taxon>
    </lineage>
</organism>
<feature type="domain" description="ADF-H" evidence="3">
    <location>
        <begin position="2"/>
        <end position="135"/>
    </location>
</feature>
<dbReference type="SUPFAM" id="SSF55753">
    <property type="entry name" value="Actin depolymerizing proteins"/>
    <property type="match status" value="1"/>
</dbReference>
<dbReference type="Gene3D" id="3.40.20.10">
    <property type="entry name" value="Severin"/>
    <property type="match status" value="1"/>
</dbReference>
<dbReference type="PRINTS" id="PR00006">
    <property type="entry name" value="COFILIN"/>
</dbReference>
<evidence type="ECO:0000259" key="3">
    <source>
        <dbReference type="PROSITE" id="PS51263"/>
    </source>
</evidence>
<dbReference type="AlphaFoldDB" id="A0ABD2Q3M5"/>
<reference evidence="4 5" key="1">
    <citation type="submission" date="2024-11" db="EMBL/GenBank/DDBJ databases">
        <title>Adaptive evolution of stress response genes in parasites aligns with host niche diversity.</title>
        <authorList>
            <person name="Hahn C."/>
            <person name="Resl P."/>
        </authorList>
    </citation>
    <scope>NUCLEOTIDE SEQUENCE [LARGE SCALE GENOMIC DNA]</scope>
    <source>
        <strain evidence="4">EGGRZ-B1_66</strain>
        <tissue evidence="4">Body</tissue>
    </source>
</reference>